<dbReference type="GO" id="GO:0003677">
    <property type="term" value="F:DNA binding"/>
    <property type="evidence" value="ECO:0007669"/>
    <property type="project" value="UniProtKB-KW"/>
</dbReference>
<protein>
    <recommendedName>
        <fullName evidence="3">BHLH domain-containing protein</fullName>
    </recommendedName>
</protein>
<keyword evidence="2" id="KW-0539">Nucleus</keyword>
<dbReference type="GO" id="GO:0046983">
    <property type="term" value="F:protein dimerization activity"/>
    <property type="evidence" value="ECO:0007669"/>
    <property type="project" value="InterPro"/>
</dbReference>
<dbReference type="GO" id="GO:0003700">
    <property type="term" value="F:DNA-binding transcription factor activity"/>
    <property type="evidence" value="ECO:0007669"/>
    <property type="project" value="TreeGrafter"/>
</dbReference>
<feature type="non-terminal residue" evidence="4">
    <location>
        <position position="1"/>
    </location>
</feature>
<dbReference type="GO" id="GO:0045944">
    <property type="term" value="P:positive regulation of transcription by RNA polymerase II"/>
    <property type="evidence" value="ECO:0007669"/>
    <property type="project" value="TreeGrafter"/>
</dbReference>
<keyword evidence="5" id="KW-1185">Reference proteome</keyword>
<dbReference type="InterPro" id="IPR011598">
    <property type="entry name" value="bHLH_dom"/>
</dbReference>
<name>A0A9P6APA8_9AGAM</name>
<dbReference type="Pfam" id="PF00010">
    <property type="entry name" value="HLH"/>
    <property type="match status" value="1"/>
</dbReference>
<evidence type="ECO:0000256" key="2">
    <source>
        <dbReference type="ARBA" id="ARBA00023242"/>
    </source>
</evidence>
<evidence type="ECO:0000313" key="4">
    <source>
        <dbReference type="EMBL" id="KAF9509488.1"/>
    </source>
</evidence>
<dbReference type="Gene3D" id="4.10.280.10">
    <property type="entry name" value="Helix-loop-helix DNA-binding domain"/>
    <property type="match status" value="1"/>
</dbReference>
<dbReference type="EMBL" id="MU129034">
    <property type="protein sequence ID" value="KAF9509488.1"/>
    <property type="molecule type" value="Genomic_DNA"/>
</dbReference>
<reference evidence="4" key="1">
    <citation type="journal article" date="2020" name="Nat. Commun.">
        <title>Large-scale genome sequencing of mycorrhizal fungi provides insights into the early evolution of symbiotic traits.</title>
        <authorList>
            <person name="Miyauchi S."/>
            <person name="Kiss E."/>
            <person name="Kuo A."/>
            <person name="Drula E."/>
            <person name="Kohler A."/>
            <person name="Sanchez-Garcia M."/>
            <person name="Morin E."/>
            <person name="Andreopoulos B."/>
            <person name="Barry K.W."/>
            <person name="Bonito G."/>
            <person name="Buee M."/>
            <person name="Carver A."/>
            <person name="Chen C."/>
            <person name="Cichocki N."/>
            <person name="Clum A."/>
            <person name="Culley D."/>
            <person name="Crous P.W."/>
            <person name="Fauchery L."/>
            <person name="Girlanda M."/>
            <person name="Hayes R.D."/>
            <person name="Keri Z."/>
            <person name="LaButti K."/>
            <person name="Lipzen A."/>
            <person name="Lombard V."/>
            <person name="Magnuson J."/>
            <person name="Maillard F."/>
            <person name="Murat C."/>
            <person name="Nolan M."/>
            <person name="Ohm R.A."/>
            <person name="Pangilinan J."/>
            <person name="Pereira M.F."/>
            <person name="Perotto S."/>
            <person name="Peter M."/>
            <person name="Pfister S."/>
            <person name="Riley R."/>
            <person name="Sitrit Y."/>
            <person name="Stielow J.B."/>
            <person name="Szollosi G."/>
            <person name="Zifcakova L."/>
            <person name="Stursova M."/>
            <person name="Spatafora J.W."/>
            <person name="Tedersoo L."/>
            <person name="Vaario L.M."/>
            <person name="Yamada A."/>
            <person name="Yan M."/>
            <person name="Wang P."/>
            <person name="Xu J."/>
            <person name="Bruns T."/>
            <person name="Baldrian P."/>
            <person name="Vilgalys R."/>
            <person name="Dunand C."/>
            <person name="Henrissat B."/>
            <person name="Grigoriev I.V."/>
            <person name="Hibbett D."/>
            <person name="Nagy L.G."/>
            <person name="Martin F.M."/>
        </authorList>
    </citation>
    <scope>NUCLEOTIDE SEQUENCE</scope>
    <source>
        <strain evidence="4">UP504</strain>
    </source>
</reference>
<comment type="caution">
    <text evidence="4">The sequence shown here is derived from an EMBL/GenBank/DDBJ whole genome shotgun (WGS) entry which is preliminary data.</text>
</comment>
<dbReference type="InterPro" id="IPR036638">
    <property type="entry name" value="HLH_DNA-bd_sf"/>
</dbReference>
<proteinExistence type="predicted"/>
<sequence>TPYSRSPELRVSHKLAERKRRKEMKELFDELRDHLPADRGMKASKWEILTK</sequence>
<dbReference type="AlphaFoldDB" id="A0A9P6APA8"/>
<dbReference type="GO" id="GO:0090575">
    <property type="term" value="C:RNA polymerase II transcription regulator complex"/>
    <property type="evidence" value="ECO:0007669"/>
    <property type="project" value="TreeGrafter"/>
</dbReference>
<dbReference type="PANTHER" id="PTHR10328">
    <property type="entry name" value="PROTEIN MAX MYC-ASSOCIATED FACTOR X"/>
    <property type="match status" value="1"/>
</dbReference>
<accession>A0A9P6APA8</accession>
<evidence type="ECO:0000256" key="1">
    <source>
        <dbReference type="ARBA" id="ARBA00023125"/>
    </source>
</evidence>
<gene>
    <name evidence="4" type="ORF">BS47DRAFT_1254572</name>
</gene>
<feature type="non-terminal residue" evidence="4">
    <location>
        <position position="51"/>
    </location>
</feature>
<organism evidence="4 5">
    <name type="scientific">Hydnum rufescens UP504</name>
    <dbReference type="NCBI Taxonomy" id="1448309"/>
    <lineage>
        <taxon>Eukaryota</taxon>
        <taxon>Fungi</taxon>
        <taxon>Dikarya</taxon>
        <taxon>Basidiomycota</taxon>
        <taxon>Agaricomycotina</taxon>
        <taxon>Agaricomycetes</taxon>
        <taxon>Cantharellales</taxon>
        <taxon>Hydnaceae</taxon>
        <taxon>Hydnum</taxon>
    </lineage>
</organism>
<evidence type="ECO:0000259" key="3">
    <source>
        <dbReference type="PROSITE" id="PS50888"/>
    </source>
</evidence>
<evidence type="ECO:0000313" key="5">
    <source>
        <dbReference type="Proteomes" id="UP000886523"/>
    </source>
</evidence>
<keyword evidence="1" id="KW-0238">DNA-binding</keyword>
<dbReference type="OrthoDB" id="8964853at2759"/>
<dbReference type="PANTHER" id="PTHR10328:SF15">
    <property type="entry name" value="BHLH TRANSCRIPTION FACTOR"/>
    <property type="match status" value="1"/>
</dbReference>
<feature type="domain" description="BHLH" evidence="3">
    <location>
        <begin position="8"/>
        <end position="51"/>
    </location>
</feature>
<dbReference type="SUPFAM" id="SSF47459">
    <property type="entry name" value="HLH, helix-loop-helix DNA-binding domain"/>
    <property type="match status" value="1"/>
</dbReference>
<dbReference type="PROSITE" id="PS50888">
    <property type="entry name" value="BHLH"/>
    <property type="match status" value="1"/>
</dbReference>
<dbReference type="Proteomes" id="UP000886523">
    <property type="component" value="Unassembled WGS sequence"/>
</dbReference>